<name>A0ABQ3WZT1_9ACTN</name>
<accession>A0ABQ3WZT1</accession>
<dbReference type="SUPFAM" id="SSF53474">
    <property type="entry name" value="alpha/beta-Hydrolases"/>
    <property type="match status" value="1"/>
</dbReference>
<dbReference type="PRINTS" id="PR00111">
    <property type="entry name" value="ABHYDROLASE"/>
</dbReference>
<dbReference type="Gene3D" id="3.40.50.1820">
    <property type="entry name" value="alpha/beta hydrolase"/>
    <property type="match status" value="1"/>
</dbReference>
<evidence type="ECO:0000256" key="1">
    <source>
        <dbReference type="SAM" id="MobiDB-lite"/>
    </source>
</evidence>
<evidence type="ECO:0000313" key="3">
    <source>
        <dbReference type="EMBL" id="GID51784.1"/>
    </source>
</evidence>
<sequence length="262" mass="28076">MPYLPAGDGPRPHYDETGDGPPLLVLPGGPGMDVRYLGDLGGLPATRRLIRLDARGGGRSETPGDPAAVSFTAQAADVETLRRHLGLDAVDLLAHSAGTLTAQEYAIRHPGRVRRLILVTPIGRAGRDVDPAEVAAIRAGRSGEPWYPRAAAARGPLAAALGVPFHWHRWTPQRNREYVRGHANRHPWYRDAFYAGVATPGPVPGPVLVLAGASDGLIGTAPARVVAAAHPHARLEVMTESGHRPWTEQPDFFRDLVTAFLD</sequence>
<dbReference type="Pfam" id="PF00561">
    <property type="entry name" value="Abhydrolase_1"/>
    <property type="match status" value="1"/>
</dbReference>
<evidence type="ECO:0000259" key="2">
    <source>
        <dbReference type="Pfam" id="PF00561"/>
    </source>
</evidence>
<dbReference type="InterPro" id="IPR050266">
    <property type="entry name" value="AB_hydrolase_sf"/>
</dbReference>
<keyword evidence="3" id="KW-0378">Hydrolase</keyword>
<keyword evidence="4" id="KW-1185">Reference proteome</keyword>
<evidence type="ECO:0000313" key="4">
    <source>
        <dbReference type="Proteomes" id="UP000612282"/>
    </source>
</evidence>
<dbReference type="EMBL" id="BOMG01000004">
    <property type="protein sequence ID" value="GID51784.1"/>
    <property type="molecule type" value="Genomic_DNA"/>
</dbReference>
<dbReference type="Proteomes" id="UP000612282">
    <property type="component" value="Unassembled WGS sequence"/>
</dbReference>
<dbReference type="GO" id="GO:0016787">
    <property type="term" value="F:hydrolase activity"/>
    <property type="evidence" value="ECO:0007669"/>
    <property type="project" value="UniProtKB-KW"/>
</dbReference>
<proteinExistence type="predicted"/>
<feature type="region of interest" description="Disordered" evidence="1">
    <location>
        <begin position="1"/>
        <end position="21"/>
    </location>
</feature>
<feature type="domain" description="AB hydrolase-1" evidence="2">
    <location>
        <begin position="21"/>
        <end position="127"/>
    </location>
</feature>
<dbReference type="PANTHER" id="PTHR43798:SF33">
    <property type="entry name" value="HYDROLASE, PUTATIVE (AFU_ORTHOLOGUE AFUA_2G14860)-RELATED"/>
    <property type="match status" value="1"/>
</dbReference>
<dbReference type="PANTHER" id="PTHR43798">
    <property type="entry name" value="MONOACYLGLYCEROL LIPASE"/>
    <property type="match status" value="1"/>
</dbReference>
<dbReference type="RefSeq" id="WP_203792594.1">
    <property type="nucleotide sequence ID" value="NZ_BAAAQE010000090.1"/>
</dbReference>
<protein>
    <submittedName>
        <fullName evidence="3">Hydrolase</fullName>
    </submittedName>
</protein>
<gene>
    <name evidence="3" type="ORF">Aco03nite_001880</name>
</gene>
<organism evidence="3 4">
    <name type="scientific">Actinoplanes couchii</name>
    <dbReference type="NCBI Taxonomy" id="403638"/>
    <lineage>
        <taxon>Bacteria</taxon>
        <taxon>Bacillati</taxon>
        <taxon>Actinomycetota</taxon>
        <taxon>Actinomycetes</taxon>
        <taxon>Micromonosporales</taxon>
        <taxon>Micromonosporaceae</taxon>
        <taxon>Actinoplanes</taxon>
    </lineage>
</organism>
<comment type="caution">
    <text evidence="3">The sequence shown here is derived from an EMBL/GenBank/DDBJ whole genome shotgun (WGS) entry which is preliminary data.</text>
</comment>
<dbReference type="InterPro" id="IPR000073">
    <property type="entry name" value="AB_hydrolase_1"/>
</dbReference>
<dbReference type="InterPro" id="IPR029058">
    <property type="entry name" value="AB_hydrolase_fold"/>
</dbReference>
<reference evidence="3 4" key="1">
    <citation type="submission" date="2021-01" db="EMBL/GenBank/DDBJ databases">
        <title>Whole genome shotgun sequence of Actinoplanes couchii NBRC 106145.</title>
        <authorList>
            <person name="Komaki H."/>
            <person name="Tamura T."/>
        </authorList>
    </citation>
    <scope>NUCLEOTIDE SEQUENCE [LARGE SCALE GENOMIC DNA]</scope>
    <source>
        <strain evidence="3 4">NBRC 106145</strain>
    </source>
</reference>